<evidence type="ECO:0000256" key="1">
    <source>
        <dbReference type="SAM" id="Phobius"/>
    </source>
</evidence>
<reference evidence="2 3" key="1">
    <citation type="submission" date="2020-06" db="EMBL/GenBank/DDBJ databases">
        <authorList>
            <person name="Li R."/>
            <person name="Bekaert M."/>
        </authorList>
    </citation>
    <scope>NUCLEOTIDE SEQUENCE [LARGE SCALE GENOMIC DNA]</scope>
    <source>
        <strain evidence="3">wild</strain>
    </source>
</reference>
<dbReference type="EMBL" id="CACVKT020008722">
    <property type="protein sequence ID" value="CAC5416897.1"/>
    <property type="molecule type" value="Genomic_DNA"/>
</dbReference>
<organism evidence="2 3">
    <name type="scientific">Mytilus coruscus</name>
    <name type="common">Sea mussel</name>
    <dbReference type="NCBI Taxonomy" id="42192"/>
    <lineage>
        <taxon>Eukaryota</taxon>
        <taxon>Metazoa</taxon>
        <taxon>Spiralia</taxon>
        <taxon>Lophotrochozoa</taxon>
        <taxon>Mollusca</taxon>
        <taxon>Bivalvia</taxon>
        <taxon>Autobranchia</taxon>
        <taxon>Pteriomorphia</taxon>
        <taxon>Mytilida</taxon>
        <taxon>Mytiloidea</taxon>
        <taxon>Mytilidae</taxon>
        <taxon>Mytilinae</taxon>
        <taxon>Mytilus</taxon>
    </lineage>
</organism>
<keyword evidence="1" id="KW-1133">Transmembrane helix</keyword>
<evidence type="ECO:0000313" key="2">
    <source>
        <dbReference type="EMBL" id="CAC5416897.1"/>
    </source>
</evidence>
<evidence type="ECO:0000313" key="3">
    <source>
        <dbReference type="Proteomes" id="UP000507470"/>
    </source>
</evidence>
<feature type="transmembrane region" description="Helical" evidence="1">
    <location>
        <begin position="154"/>
        <end position="173"/>
    </location>
</feature>
<proteinExistence type="predicted"/>
<keyword evidence="1" id="KW-0812">Transmembrane</keyword>
<dbReference type="Gene3D" id="1.20.1070.10">
    <property type="entry name" value="Rhodopsin 7-helix transmembrane proteins"/>
    <property type="match status" value="1"/>
</dbReference>
<dbReference type="SUPFAM" id="SSF81321">
    <property type="entry name" value="Family A G protein-coupled receptor-like"/>
    <property type="match status" value="1"/>
</dbReference>
<keyword evidence="3" id="KW-1185">Reference proteome</keyword>
<protein>
    <submittedName>
        <fullName evidence="2">Uncharacterized protein</fullName>
    </submittedName>
</protein>
<dbReference type="AlphaFoldDB" id="A0A6J8E968"/>
<dbReference type="Proteomes" id="UP000507470">
    <property type="component" value="Unassembled WGS sequence"/>
</dbReference>
<feature type="transmembrane region" description="Helical" evidence="1">
    <location>
        <begin position="118"/>
        <end position="142"/>
    </location>
</feature>
<keyword evidence="1" id="KW-0472">Membrane</keyword>
<sequence>MKRELNNTSHVQSAIFTIGRNSVSSSKNNYVDKKQNQRKVDDTSVMTKEDIEIQLKDVSVNSNCGNQVSQTNICVHEENMNKGMIDLKSNTNLCTTSTDVAIYIDVNTQSQTSWEIQAFFTTLIIAFQTVILTSPFVVSYWMEISSSTPLTLQMRIILPFLINSLSNSLFYAWRIPEIRHEFRRLFRINT</sequence>
<name>A0A6J8E968_MYTCO</name>
<dbReference type="OrthoDB" id="6106438at2759"/>
<gene>
    <name evidence="2" type="ORF">MCOR_49470</name>
</gene>
<accession>A0A6J8E968</accession>